<gene>
    <name evidence="6" type="ordered locus">Shel_25370</name>
</gene>
<dbReference type="HOGENOM" id="CLU_030571_5_0_11"/>
<accession>C7N2N6</accession>
<keyword evidence="3 6" id="KW-0378">Hydrolase</keyword>
<evidence type="ECO:0000256" key="4">
    <source>
        <dbReference type="ARBA" id="ARBA00022833"/>
    </source>
</evidence>
<dbReference type="Gene3D" id="3.60.15.10">
    <property type="entry name" value="Ribonuclease Z/Hydroxyacylglutathione hydrolase-like"/>
    <property type="match status" value="1"/>
</dbReference>
<keyword evidence="4" id="KW-0862">Zinc</keyword>
<dbReference type="AlphaFoldDB" id="C7N2N6"/>
<evidence type="ECO:0000256" key="1">
    <source>
        <dbReference type="ARBA" id="ARBA00001947"/>
    </source>
</evidence>
<dbReference type="CDD" id="cd06262">
    <property type="entry name" value="metallo-hydrolase-like_MBL-fold"/>
    <property type="match status" value="1"/>
</dbReference>
<evidence type="ECO:0000313" key="6">
    <source>
        <dbReference type="EMBL" id="ACV23544.1"/>
    </source>
</evidence>
<proteinExistence type="predicted"/>
<dbReference type="PANTHER" id="PTHR46233">
    <property type="entry name" value="HYDROXYACYLGLUTATHIONE HYDROLASE GLOC"/>
    <property type="match status" value="1"/>
</dbReference>
<dbReference type="eggNOG" id="COG0491">
    <property type="taxonomic scope" value="Bacteria"/>
</dbReference>
<keyword evidence="7" id="KW-1185">Reference proteome</keyword>
<dbReference type="InterPro" id="IPR036866">
    <property type="entry name" value="RibonucZ/Hydroxyglut_hydro"/>
</dbReference>
<name>C7N2N6_SLAHD</name>
<evidence type="ECO:0000256" key="2">
    <source>
        <dbReference type="ARBA" id="ARBA00022723"/>
    </source>
</evidence>
<organism evidence="6 7">
    <name type="scientific">Slackia heliotrinireducens (strain ATCC 29202 / DSM 20476 / NCTC 11029 / RHS 1)</name>
    <name type="common">Peptococcus heliotrinreducens</name>
    <dbReference type="NCBI Taxonomy" id="471855"/>
    <lineage>
        <taxon>Bacteria</taxon>
        <taxon>Bacillati</taxon>
        <taxon>Actinomycetota</taxon>
        <taxon>Coriobacteriia</taxon>
        <taxon>Eggerthellales</taxon>
        <taxon>Eggerthellaceae</taxon>
        <taxon>Slackia</taxon>
    </lineage>
</organism>
<dbReference type="InterPro" id="IPR051453">
    <property type="entry name" value="MBL_Glyoxalase_II"/>
</dbReference>
<evidence type="ECO:0000259" key="5">
    <source>
        <dbReference type="SMART" id="SM00849"/>
    </source>
</evidence>
<keyword evidence="2" id="KW-0479">Metal-binding</keyword>
<dbReference type="SMART" id="SM00849">
    <property type="entry name" value="Lactamase_B"/>
    <property type="match status" value="1"/>
</dbReference>
<dbReference type="GO" id="GO:0046872">
    <property type="term" value="F:metal ion binding"/>
    <property type="evidence" value="ECO:0007669"/>
    <property type="project" value="UniProtKB-KW"/>
</dbReference>
<protein>
    <submittedName>
        <fullName evidence="6">Zn-dependent hydrolase, glyoxylase</fullName>
    </submittedName>
</protein>
<dbReference type="SUPFAM" id="SSF56281">
    <property type="entry name" value="Metallo-hydrolase/oxidoreductase"/>
    <property type="match status" value="1"/>
</dbReference>
<dbReference type="STRING" id="471855.Shel_25370"/>
<evidence type="ECO:0000313" key="7">
    <source>
        <dbReference type="Proteomes" id="UP000002026"/>
    </source>
</evidence>
<dbReference type="Pfam" id="PF00753">
    <property type="entry name" value="Lactamase_B"/>
    <property type="match status" value="1"/>
</dbReference>
<dbReference type="InterPro" id="IPR001279">
    <property type="entry name" value="Metallo-B-lactamas"/>
</dbReference>
<dbReference type="KEGG" id="shi:Shel_25370"/>
<dbReference type="PANTHER" id="PTHR46233:SF3">
    <property type="entry name" value="HYDROXYACYLGLUTATHIONE HYDROLASE GLOC"/>
    <property type="match status" value="1"/>
</dbReference>
<dbReference type="GO" id="GO:0016787">
    <property type="term" value="F:hydrolase activity"/>
    <property type="evidence" value="ECO:0007669"/>
    <property type="project" value="UniProtKB-KW"/>
</dbReference>
<reference evidence="6 7" key="1">
    <citation type="journal article" date="2009" name="Stand. Genomic Sci.">
        <title>Complete genome sequence of Slackia heliotrinireducens type strain (RHS 1).</title>
        <authorList>
            <person name="Pukall R."/>
            <person name="Lapidus A."/>
            <person name="Nolan M."/>
            <person name="Copeland A."/>
            <person name="Glavina Del Rio T."/>
            <person name="Lucas S."/>
            <person name="Chen F."/>
            <person name="Tice H."/>
            <person name="Cheng J.F."/>
            <person name="Chertkov O."/>
            <person name="Bruce D."/>
            <person name="Goodwin L."/>
            <person name="Kuske C."/>
            <person name="Brettin T."/>
            <person name="Detter J.C."/>
            <person name="Han C."/>
            <person name="Pitluck S."/>
            <person name="Pati A."/>
            <person name="Mavrommatis K."/>
            <person name="Ivanova N."/>
            <person name="Ovchinnikova G."/>
            <person name="Chen A."/>
            <person name="Palaniappan K."/>
            <person name="Schneider S."/>
            <person name="Rohde M."/>
            <person name="Chain P."/>
            <person name="D'haeseleer P."/>
            <person name="Goker M."/>
            <person name="Bristow J."/>
            <person name="Eisen J.A."/>
            <person name="Markowitz V."/>
            <person name="Kyrpides N.C."/>
            <person name="Klenk H.P."/>
            <person name="Hugenholtz P."/>
        </authorList>
    </citation>
    <scope>NUCLEOTIDE SEQUENCE [LARGE SCALE GENOMIC DNA]</scope>
    <source>
        <strain evidence="7">ATCC 29202 / DSM 20476 / NCTC 11029 / RHS 1</strain>
    </source>
</reference>
<dbReference type="EMBL" id="CP001684">
    <property type="protein sequence ID" value="ACV23544.1"/>
    <property type="molecule type" value="Genomic_DNA"/>
</dbReference>
<feature type="domain" description="Metallo-beta-lactamase" evidence="5">
    <location>
        <begin position="12"/>
        <end position="189"/>
    </location>
</feature>
<comment type="cofactor">
    <cofactor evidence="1">
        <name>Zn(2+)</name>
        <dbReference type="ChEBI" id="CHEBI:29105"/>
    </cofactor>
</comment>
<dbReference type="Proteomes" id="UP000002026">
    <property type="component" value="Chromosome"/>
</dbReference>
<evidence type="ECO:0000256" key="3">
    <source>
        <dbReference type="ARBA" id="ARBA00022801"/>
    </source>
</evidence>
<sequence>MSVTRLVMGMIDNNVYIVDDGEGCFIVDPTCDPDTIMEAVGDRKVNAIVLTHGHWDHVGAAHALREATGAEVICSAIEEPYINGEKSFDEYTRCDPCSIDRTVADGDVLEIGDVQLKVIATPGHTPGGICLYTAPTKDRPGYPVVFSGDTLFAGTHGRVDFEEGNIDDMRESLVKLSYLPPETVVMPGHNGLTAIARELGWLKICRL</sequence>